<evidence type="ECO:0000256" key="2">
    <source>
        <dbReference type="ARBA" id="ARBA00005426"/>
    </source>
</evidence>
<accession>A0A345P4T8</accession>
<keyword evidence="13" id="KW-1185">Reference proteome</keyword>
<reference evidence="12 13" key="1">
    <citation type="submission" date="2018-07" db="EMBL/GenBank/DDBJ databases">
        <title>Genome sequencing of Moraxellaceae gen. HYN0046.</title>
        <authorList>
            <person name="Kim M."/>
            <person name="Yi H."/>
        </authorList>
    </citation>
    <scope>NUCLEOTIDE SEQUENCE [LARGE SCALE GENOMIC DNA]</scope>
    <source>
        <strain evidence="12 13">HYN0046</strain>
    </source>
</reference>
<comment type="catalytic activity">
    <reaction evidence="11">
        <text>2 [molybdopterin-synthase sulfur-carrier protein]-C-terminal-Gly-aminoethanethioate + cyclic pyranopterin phosphate + H2O = molybdopterin + 2 [molybdopterin-synthase sulfur-carrier protein]-C-terminal Gly-Gly + 2 H(+)</text>
        <dbReference type="Rhea" id="RHEA:26333"/>
        <dbReference type="Rhea" id="RHEA-COMP:12202"/>
        <dbReference type="Rhea" id="RHEA-COMP:19907"/>
        <dbReference type="ChEBI" id="CHEBI:15377"/>
        <dbReference type="ChEBI" id="CHEBI:15378"/>
        <dbReference type="ChEBI" id="CHEBI:58698"/>
        <dbReference type="ChEBI" id="CHEBI:59648"/>
        <dbReference type="ChEBI" id="CHEBI:90778"/>
        <dbReference type="ChEBI" id="CHEBI:232372"/>
        <dbReference type="EC" id="2.8.1.12"/>
    </reaction>
</comment>
<protein>
    <recommendedName>
        <fullName evidence="4">Molybdopterin synthase catalytic subunit</fullName>
        <ecNumber evidence="3">2.8.1.12</ecNumber>
    </recommendedName>
    <alternativeName>
        <fullName evidence="9">MPT synthase subunit 2</fullName>
    </alternativeName>
    <alternativeName>
        <fullName evidence="7">Molybdenum cofactor biosynthesis protein E</fullName>
    </alternativeName>
    <alternativeName>
        <fullName evidence="8">Molybdopterin-converting factor large subunit</fullName>
    </alternativeName>
    <alternativeName>
        <fullName evidence="10">Molybdopterin-converting factor subunit 2</fullName>
    </alternativeName>
</protein>
<dbReference type="OrthoDB" id="9803224at2"/>
<dbReference type="UniPathway" id="UPA00344"/>
<organism evidence="12 13">
    <name type="scientific">Aquirhabdus parva</name>
    <dbReference type="NCBI Taxonomy" id="2283318"/>
    <lineage>
        <taxon>Bacteria</taxon>
        <taxon>Pseudomonadati</taxon>
        <taxon>Pseudomonadota</taxon>
        <taxon>Gammaproteobacteria</taxon>
        <taxon>Moraxellales</taxon>
        <taxon>Moraxellaceae</taxon>
        <taxon>Aquirhabdus</taxon>
    </lineage>
</organism>
<dbReference type="GO" id="GO:0030366">
    <property type="term" value="F:molybdopterin synthase activity"/>
    <property type="evidence" value="ECO:0007669"/>
    <property type="project" value="UniProtKB-EC"/>
</dbReference>
<evidence type="ECO:0000256" key="3">
    <source>
        <dbReference type="ARBA" id="ARBA00011950"/>
    </source>
</evidence>
<dbReference type="AlphaFoldDB" id="A0A345P4T8"/>
<sequence length="158" mass="17575">MSVFNVPVDIEVFEEPFSQSDLNARYAKLNLVHGSVGAVVTFLGQVRASGDKTDVTGLVLEHYPGMTERVLRQHVETASSRWPLLGVVLVHRVGAMALGENIVGVIVASAHRQAAFDAVQYLMDFLKHDAPFWKQEVTEKGTDWVEQKQTDVDKIGKW</sequence>
<evidence type="ECO:0000256" key="10">
    <source>
        <dbReference type="ARBA" id="ARBA00032474"/>
    </source>
</evidence>
<dbReference type="KEGG" id="mbah:HYN46_05255"/>
<evidence type="ECO:0000256" key="4">
    <source>
        <dbReference type="ARBA" id="ARBA00013858"/>
    </source>
</evidence>
<proteinExistence type="inferred from homology"/>
<dbReference type="CDD" id="cd00756">
    <property type="entry name" value="MoaE"/>
    <property type="match status" value="1"/>
</dbReference>
<comment type="subunit">
    <text evidence="6">Heterotetramer of 2 MoaD subunits and 2 MoaE subunits. Also stable as homodimer. The enzyme changes between these two forms during catalysis.</text>
</comment>
<evidence type="ECO:0000256" key="8">
    <source>
        <dbReference type="ARBA" id="ARBA00030407"/>
    </source>
</evidence>
<dbReference type="SUPFAM" id="SSF54690">
    <property type="entry name" value="Molybdopterin synthase subunit MoaE"/>
    <property type="match status" value="1"/>
</dbReference>
<comment type="pathway">
    <text evidence="1">Cofactor biosynthesis; molybdopterin biosynthesis.</text>
</comment>
<evidence type="ECO:0000256" key="5">
    <source>
        <dbReference type="ARBA" id="ARBA00023150"/>
    </source>
</evidence>
<evidence type="ECO:0000256" key="6">
    <source>
        <dbReference type="ARBA" id="ARBA00026066"/>
    </source>
</evidence>
<comment type="similarity">
    <text evidence="2">Belongs to the MoaE family.</text>
</comment>
<dbReference type="PANTHER" id="PTHR23404">
    <property type="entry name" value="MOLYBDOPTERIN SYNTHASE RELATED"/>
    <property type="match status" value="1"/>
</dbReference>
<evidence type="ECO:0000313" key="13">
    <source>
        <dbReference type="Proteomes" id="UP000253940"/>
    </source>
</evidence>
<evidence type="ECO:0000313" key="12">
    <source>
        <dbReference type="EMBL" id="AXI02297.1"/>
    </source>
</evidence>
<evidence type="ECO:0000256" key="1">
    <source>
        <dbReference type="ARBA" id="ARBA00005046"/>
    </source>
</evidence>
<name>A0A345P4T8_9GAMM</name>
<dbReference type="GO" id="GO:0006777">
    <property type="term" value="P:Mo-molybdopterin cofactor biosynthetic process"/>
    <property type="evidence" value="ECO:0007669"/>
    <property type="project" value="UniProtKB-KW"/>
</dbReference>
<dbReference type="Proteomes" id="UP000253940">
    <property type="component" value="Chromosome"/>
</dbReference>
<dbReference type="Pfam" id="PF02391">
    <property type="entry name" value="MoaE"/>
    <property type="match status" value="1"/>
</dbReference>
<evidence type="ECO:0000256" key="11">
    <source>
        <dbReference type="ARBA" id="ARBA00049878"/>
    </source>
</evidence>
<keyword evidence="5" id="KW-0501">Molybdenum cofactor biosynthesis</keyword>
<evidence type="ECO:0000256" key="9">
    <source>
        <dbReference type="ARBA" id="ARBA00030781"/>
    </source>
</evidence>
<dbReference type="EMBL" id="CP031222">
    <property type="protein sequence ID" value="AXI02297.1"/>
    <property type="molecule type" value="Genomic_DNA"/>
</dbReference>
<evidence type="ECO:0000256" key="7">
    <source>
        <dbReference type="ARBA" id="ARBA00029745"/>
    </source>
</evidence>
<dbReference type="EC" id="2.8.1.12" evidence="3"/>
<dbReference type="InterPro" id="IPR003448">
    <property type="entry name" value="Mopterin_biosynth_MoaE"/>
</dbReference>
<dbReference type="Gene3D" id="3.90.1170.40">
    <property type="entry name" value="Molybdopterin biosynthesis MoaE subunit"/>
    <property type="match status" value="1"/>
</dbReference>
<gene>
    <name evidence="12" type="ORF">HYN46_05255</name>
</gene>
<dbReference type="InterPro" id="IPR036563">
    <property type="entry name" value="MoaE_sf"/>
</dbReference>